<dbReference type="Gene3D" id="1.10.287.70">
    <property type="match status" value="1"/>
</dbReference>
<comment type="subcellular location">
    <subcellularLocation>
        <location evidence="1">Cell membrane</location>
        <topology evidence="1">Multi-pass membrane protein</topology>
    </subcellularLocation>
</comment>
<feature type="chain" id="PRO_5013121669" evidence="9">
    <location>
        <begin position="23"/>
        <end position="727"/>
    </location>
</feature>
<dbReference type="AlphaFoldDB" id="A0A226F2A1"/>
<feature type="transmembrane region" description="Helical" evidence="8">
    <location>
        <begin position="397"/>
        <end position="418"/>
    </location>
</feature>
<evidence type="ECO:0000313" key="11">
    <source>
        <dbReference type="Proteomes" id="UP000198287"/>
    </source>
</evidence>
<keyword evidence="9" id="KW-0732">Signal</keyword>
<keyword evidence="6" id="KW-0675">Receptor</keyword>
<dbReference type="OrthoDB" id="8299140at2759"/>
<keyword evidence="4 8" id="KW-1133">Transmembrane helix</keyword>
<evidence type="ECO:0000256" key="7">
    <source>
        <dbReference type="ARBA" id="ARBA00023180"/>
    </source>
</evidence>
<keyword evidence="3 8" id="KW-0812">Transmembrane</keyword>
<evidence type="ECO:0000256" key="5">
    <source>
        <dbReference type="ARBA" id="ARBA00023136"/>
    </source>
</evidence>
<name>A0A226F2A1_FOLCA</name>
<comment type="caution">
    <text evidence="10">The sequence shown here is derived from an EMBL/GenBank/DDBJ whole genome shotgun (WGS) entry which is preliminary data.</text>
</comment>
<dbReference type="InterPro" id="IPR052192">
    <property type="entry name" value="Insect_Ionotropic_Sensory_Rcpt"/>
</dbReference>
<sequence>MAFKNGPLFYLLILLTVSQINSRNIVQIKNLLKIERQCDINILHDNFDSENFVNSALNVQTVVLFPKNTLPPNSISKDISKTRLPPCRINILLSNYFAGHNNDKTNQIDLSNWIWVATKRNIHDRKSEFQRNDPIATTTNVFTVLFVSNHHTKRIPRTSLYLSGIDHFAIALIYSDKKYVTFCVHRQGEDLHVANIICQNTIGNVLSQFVLLTISPKTWYLDEIEEPVLVSRVPWRRVDITSAPTIIPNPFDRTRSSSSIQLYLAQLVMRKAGNVTLFYGRISGPAFYEAQLSLKNAIKTNYFDGDTIIAPYFSGYQFLTCYTQAWLSFKFYIEPFHPHVWSWVITFLFVVIIVTVTYQKLAFIKTSFSTWLFVFAILCEEGTPIPPKLESRHFIRLVLGSWALISLILTNCYTGLMITKLNAPLPDQSVQYLSDIISLGDDEKLNKNGLPQWQSDASSRYHKYWGPEGQKLYRGLVETVKHENPYVSLECFKLLSFPITRRYLYTPSFEFFDFLGGLYIRFKREMEYKSVRFTRYDEMLLGLLNPRHAHEPNGINYSNGTVYKVKQLKDLVETDLVRCGKSVLIAKYEQIEMEAAFFEKHYPIKKWDKGKDSVQPVLAGMVFRHAGISIVPKYYMSLVETGIYGRLEVELIARTIRNRVPAVNLTQGNFKSSLEGGLVTLFVILGFVLFFSLICFLIECRRMLVGNLLPLKSKNAISAVQMHPVKS</sequence>
<evidence type="ECO:0000313" key="10">
    <source>
        <dbReference type="EMBL" id="OXA63544.1"/>
    </source>
</evidence>
<dbReference type="PANTHER" id="PTHR42643">
    <property type="entry name" value="IONOTROPIC RECEPTOR 20A-RELATED"/>
    <property type="match status" value="1"/>
</dbReference>
<evidence type="ECO:0000256" key="2">
    <source>
        <dbReference type="ARBA" id="ARBA00022475"/>
    </source>
</evidence>
<evidence type="ECO:0000256" key="1">
    <source>
        <dbReference type="ARBA" id="ARBA00004651"/>
    </source>
</evidence>
<evidence type="ECO:0000256" key="4">
    <source>
        <dbReference type="ARBA" id="ARBA00022989"/>
    </source>
</evidence>
<gene>
    <name evidence="10" type="ORF">Fcan01_01189</name>
</gene>
<organism evidence="10 11">
    <name type="scientific">Folsomia candida</name>
    <name type="common">Springtail</name>
    <dbReference type="NCBI Taxonomy" id="158441"/>
    <lineage>
        <taxon>Eukaryota</taxon>
        <taxon>Metazoa</taxon>
        <taxon>Ecdysozoa</taxon>
        <taxon>Arthropoda</taxon>
        <taxon>Hexapoda</taxon>
        <taxon>Collembola</taxon>
        <taxon>Entomobryomorpha</taxon>
        <taxon>Isotomoidea</taxon>
        <taxon>Isotomidae</taxon>
        <taxon>Proisotominae</taxon>
        <taxon>Folsomia</taxon>
    </lineage>
</organism>
<feature type="transmembrane region" description="Helical" evidence="8">
    <location>
        <begin position="340"/>
        <end position="358"/>
    </location>
</feature>
<keyword evidence="7" id="KW-0325">Glycoprotein</keyword>
<keyword evidence="11" id="KW-1185">Reference proteome</keyword>
<feature type="transmembrane region" description="Helical" evidence="8">
    <location>
        <begin position="677"/>
        <end position="698"/>
    </location>
</feature>
<proteinExistence type="predicted"/>
<feature type="signal peptide" evidence="9">
    <location>
        <begin position="1"/>
        <end position="22"/>
    </location>
</feature>
<accession>A0A226F2A1</accession>
<evidence type="ECO:0000256" key="9">
    <source>
        <dbReference type="SAM" id="SignalP"/>
    </source>
</evidence>
<protein>
    <submittedName>
        <fullName evidence="10">Uncharacterized protein</fullName>
    </submittedName>
</protein>
<dbReference type="Proteomes" id="UP000198287">
    <property type="component" value="Unassembled WGS sequence"/>
</dbReference>
<keyword evidence="5 8" id="KW-0472">Membrane</keyword>
<reference evidence="10 11" key="1">
    <citation type="submission" date="2015-12" db="EMBL/GenBank/DDBJ databases">
        <title>The genome of Folsomia candida.</title>
        <authorList>
            <person name="Faddeeva A."/>
            <person name="Derks M.F."/>
            <person name="Anvar Y."/>
            <person name="Smit S."/>
            <person name="Van Straalen N."/>
            <person name="Roelofs D."/>
        </authorList>
    </citation>
    <scope>NUCLEOTIDE SEQUENCE [LARGE SCALE GENOMIC DNA]</scope>
    <source>
        <strain evidence="10 11">VU population</strain>
        <tissue evidence="10">Whole body</tissue>
    </source>
</reference>
<keyword evidence="2" id="KW-1003">Cell membrane</keyword>
<evidence type="ECO:0000256" key="3">
    <source>
        <dbReference type="ARBA" id="ARBA00022692"/>
    </source>
</evidence>
<evidence type="ECO:0000256" key="8">
    <source>
        <dbReference type="SAM" id="Phobius"/>
    </source>
</evidence>
<evidence type="ECO:0000256" key="6">
    <source>
        <dbReference type="ARBA" id="ARBA00023170"/>
    </source>
</evidence>
<dbReference type="EMBL" id="LNIX01000001">
    <property type="protein sequence ID" value="OXA63544.1"/>
    <property type="molecule type" value="Genomic_DNA"/>
</dbReference>
<dbReference type="GO" id="GO:0005886">
    <property type="term" value="C:plasma membrane"/>
    <property type="evidence" value="ECO:0007669"/>
    <property type="project" value="UniProtKB-SubCell"/>
</dbReference>
<dbReference type="PANTHER" id="PTHR42643:SF24">
    <property type="entry name" value="IONOTROPIC RECEPTOR 60A"/>
    <property type="match status" value="1"/>
</dbReference>